<dbReference type="Pfam" id="PF03692">
    <property type="entry name" value="CxxCxxCC"/>
    <property type="match status" value="1"/>
</dbReference>
<proteinExistence type="predicted"/>
<dbReference type="RefSeq" id="WP_018472451.1">
    <property type="nucleotide sequence ID" value="NZ_BMWX01000002.1"/>
</dbReference>
<name>A0A918ULQ4_9BACT</name>
<accession>A0A918ULQ4</accession>
<dbReference type="AlphaFoldDB" id="A0A918ULQ4"/>
<reference evidence="1" key="1">
    <citation type="journal article" date="2014" name="Int. J. Syst. Evol. Microbiol.">
        <title>Complete genome sequence of Corynebacterium casei LMG S-19264T (=DSM 44701T), isolated from a smear-ripened cheese.</title>
        <authorList>
            <consortium name="US DOE Joint Genome Institute (JGI-PGF)"/>
            <person name="Walter F."/>
            <person name="Albersmeier A."/>
            <person name="Kalinowski J."/>
            <person name="Ruckert C."/>
        </authorList>
    </citation>
    <scope>NUCLEOTIDE SEQUENCE</scope>
    <source>
        <strain evidence="1">KCTC 12368</strain>
    </source>
</reference>
<evidence type="ECO:0000313" key="2">
    <source>
        <dbReference type="Proteomes" id="UP000619457"/>
    </source>
</evidence>
<dbReference type="EMBL" id="BMWX01000002">
    <property type="protein sequence ID" value="GGZ19718.1"/>
    <property type="molecule type" value="Genomic_DNA"/>
</dbReference>
<protein>
    <recommendedName>
        <fullName evidence="3">Zinc-or iron-chelating domain-containing protein</fullName>
    </recommendedName>
</protein>
<keyword evidence="2" id="KW-1185">Reference proteome</keyword>
<dbReference type="InterPro" id="IPR005358">
    <property type="entry name" value="Puta_zinc/iron-chelating_dom"/>
</dbReference>
<reference evidence="1" key="2">
    <citation type="submission" date="2020-09" db="EMBL/GenBank/DDBJ databases">
        <authorList>
            <person name="Sun Q."/>
            <person name="Kim S."/>
        </authorList>
    </citation>
    <scope>NUCLEOTIDE SEQUENCE</scope>
    <source>
        <strain evidence="1">KCTC 12368</strain>
    </source>
</reference>
<sequence length="197" mass="21289">MNLIQKSQAVSALFEALDVETAAYHNRAALSCIIGCGKCCANPSVPATALEFLPMAMAAYHSGKAEELLDSIGENPEQSYCILLTTLSVDGSAGSCSQYKTRGLICRLFGSSAKKNKFGVKELITCKTLKEERAEEHLLTQKAISEGLAVPMSSHYYTQLYAIDPSMAGMQLPVNLAIKRALEEVLAFYFYSEGQAG</sequence>
<comment type="caution">
    <text evidence="1">The sequence shown here is derived from an EMBL/GenBank/DDBJ whole genome shotgun (WGS) entry which is preliminary data.</text>
</comment>
<gene>
    <name evidence="1" type="ORF">GCM10007049_10290</name>
</gene>
<organism evidence="1 2">
    <name type="scientific">Echinicola pacifica</name>
    <dbReference type="NCBI Taxonomy" id="346377"/>
    <lineage>
        <taxon>Bacteria</taxon>
        <taxon>Pseudomonadati</taxon>
        <taxon>Bacteroidota</taxon>
        <taxon>Cytophagia</taxon>
        <taxon>Cytophagales</taxon>
        <taxon>Cyclobacteriaceae</taxon>
        <taxon>Echinicola</taxon>
    </lineage>
</organism>
<dbReference type="Proteomes" id="UP000619457">
    <property type="component" value="Unassembled WGS sequence"/>
</dbReference>
<evidence type="ECO:0000313" key="1">
    <source>
        <dbReference type="EMBL" id="GGZ19718.1"/>
    </source>
</evidence>
<evidence type="ECO:0008006" key="3">
    <source>
        <dbReference type="Google" id="ProtNLM"/>
    </source>
</evidence>